<evidence type="ECO:0000256" key="1">
    <source>
        <dbReference type="ARBA" id="ARBA00009078"/>
    </source>
</evidence>
<feature type="compositionally biased region" description="Polar residues" evidence="2">
    <location>
        <begin position="311"/>
        <end position="322"/>
    </location>
</feature>
<feature type="region of interest" description="Disordered" evidence="2">
    <location>
        <begin position="226"/>
        <end position="346"/>
    </location>
</feature>
<feature type="compositionally biased region" description="Basic and acidic residues" evidence="2">
    <location>
        <begin position="285"/>
        <end position="307"/>
    </location>
</feature>
<dbReference type="Pfam" id="PF04180">
    <property type="entry name" value="LTV"/>
    <property type="match status" value="1"/>
</dbReference>
<dbReference type="GeneID" id="98124556"/>
<evidence type="ECO:0008006" key="5">
    <source>
        <dbReference type="Google" id="ProtNLM"/>
    </source>
</evidence>
<evidence type="ECO:0000256" key="2">
    <source>
        <dbReference type="SAM" id="MobiDB-lite"/>
    </source>
</evidence>
<name>A0ABR4DE78_9PEZI</name>
<evidence type="ECO:0000313" key="3">
    <source>
        <dbReference type="EMBL" id="KAL2268678.1"/>
    </source>
</evidence>
<feature type="region of interest" description="Disordered" evidence="2">
    <location>
        <begin position="370"/>
        <end position="390"/>
    </location>
</feature>
<feature type="compositionally biased region" description="Low complexity" evidence="2">
    <location>
        <begin position="373"/>
        <end position="384"/>
    </location>
</feature>
<keyword evidence="4" id="KW-1185">Reference proteome</keyword>
<accession>A0ABR4DE78</accession>
<dbReference type="PANTHER" id="PTHR21531">
    <property type="entry name" value="LOW-TEMPERATURE VIABILITY PROTEIN LTV1-RELATED"/>
    <property type="match status" value="1"/>
</dbReference>
<dbReference type="Proteomes" id="UP001600064">
    <property type="component" value="Unassembled WGS sequence"/>
</dbReference>
<feature type="compositionally biased region" description="Polar residues" evidence="2">
    <location>
        <begin position="333"/>
        <end position="346"/>
    </location>
</feature>
<evidence type="ECO:0000313" key="4">
    <source>
        <dbReference type="Proteomes" id="UP001600064"/>
    </source>
</evidence>
<feature type="compositionally biased region" description="Low complexity" evidence="2">
    <location>
        <begin position="249"/>
        <end position="261"/>
    </location>
</feature>
<proteinExistence type="inferred from homology"/>
<dbReference type="InterPro" id="IPR007307">
    <property type="entry name" value="Ltv1"/>
</dbReference>
<gene>
    <name evidence="3" type="ORF">VTJ83DRAFT_3524</name>
</gene>
<sequence length="441" mass="48854">MAKGKKGKWIDKKTATHFQLVYRPQNDPLIHDENAPQMVLNPTQPANRKGRNLSELASQLGSDALSIRDNEGEAANYGIYFDDTEYDYMQHLRELGTGSGEAVFIESTASANANRKKANKGQSLEEALRQLDLKNQSEDLLDESILPNKNLQRLSYQAQQDVPDAIAGFQPDMDPRLREVLEALEDDAYVDDEAGEDIFEELAKDARELSQDEFEEAYDDFFDEEDEDAGYESDRTVKASGAQQQEPRQASQDESAAAQSSKDAGPAGDEEQPPAAEAGSGDWMEEFKKFQSDQKKAAGSKKPDRAAPSEMQGSIWTTTTNGGRRKVRKGALTNPSAYSMTSSSLVRTEQMSILDARFEKLEESYLEDGDELGSVSGVSTMSTVQGPTRHDFNNLLDEFLDEYSMAGKKRVRKGKGRGGVSEFDEIRKALGPPILPAKYRS</sequence>
<protein>
    <recommendedName>
        <fullName evidence="5">Low temperature viability protein</fullName>
    </recommendedName>
</protein>
<dbReference type="EMBL" id="JAZGUE010000003">
    <property type="protein sequence ID" value="KAL2268678.1"/>
    <property type="molecule type" value="Genomic_DNA"/>
</dbReference>
<comment type="similarity">
    <text evidence="1">Belongs to the LTV1 family.</text>
</comment>
<reference evidence="3 4" key="1">
    <citation type="journal article" date="2024" name="Commun. Biol.">
        <title>Comparative genomic analysis of thermophilic fungi reveals convergent evolutionary adaptations and gene losses.</title>
        <authorList>
            <person name="Steindorff A.S."/>
            <person name="Aguilar-Pontes M.V."/>
            <person name="Robinson A.J."/>
            <person name="Andreopoulos B."/>
            <person name="LaButti K."/>
            <person name="Kuo A."/>
            <person name="Mondo S."/>
            <person name="Riley R."/>
            <person name="Otillar R."/>
            <person name="Haridas S."/>
            <person name="Lipzen A."/>
            <person name="Grimwood J."/>
            <person name="Schmutz J."/>
            <person name="Clum A."/>
            <person name="Reid I.D."/>
            <person name="Moisan M.C."/>
            <person name="Butler G."/>
            <person name="Nguyen T.T.M."/>
            <person name="Dewar K."/>
            <person name="Conant G."/>
            <person name="Drula E."/>
            <person name="Henrissat B."/>
            <person name="Hansel C."/>
            <person name="Singer S."/>
            <person name="Hutchinson M.I."/>
            <person name="de Vries R.P."/>
            <person name="Natvig D.O."/>
            <person name="Powell A.J."/>
            <person name="Tsang A."/>
            <person name="Grigoriev I.V."/>
        </authorList>
    </citation>
    <scope>NUCLEOTIDE SEQUENCE [LARGE SCALE GENOMIC DNA]</scope>
    <source>
        <strain evidence="3 4">ATCC 22073</strain>
    </source>
</reference>
<dbReference type="RefSeq" id="XP_070867402.1">
    <property type="nucleotide sequence ID" value="XM_071009912.1"/>
</dbReference>
<organism evidence="3 4">
    <name type="scientific">Remersonia thermophila</name>
    <dbReference type="NCBI Taxonomy" id="72144"/>
    <lineage>
        <taxon>Eukaryota</taxon>
        <taxon>Fungi</taxon>
        <taxon>Dikarya</taxon>
        <taxon>Ascomycota</taxon>
        <taxon>Pezizomycotina</taxon>
        <taxon>Sordariomycetes</taxon>
        <taxon>Sordariomycetidae</taxon>
        <taxon>Sordariales</taxon>
        <taxon>Sordariales incertae sedis</taxon>
        <taxon>Remersonia</taxon>
    </lineage>
</organism>
<comment type="caution">
    <text evidence="3">The sequence shown here is derived from an EMBL/GenBank/DDBJ whole genome shotgun (WGS) entry which is preliminary data.</text>
</comment>
<dbReference type="PANTHER" id="PTHR21531:SF0">
    <property type="entry name" value="PROTEIN LTV1 HOMOLOG"/>
    <property type="match status" value="1"/>
</dbReference>